<keyword evidence="3" id="KW-1185">Reference proteome</keyword>
<dbReference type="SUPFAM" id="SSF52129">
    <property type="entry name" value="Caspase-like"/>
    <property type="match status" value="1"/>
</dbReference>
<evidence type="ECO:0000313" key="2">
    <source>
        <dbReference type="EMBL" id="ADK81427.1"/>
    </source>
</evidence>
<gene>
    <name evidence="2" type="ordered locus">Spirs_2312</name>
</gene>
<evidence type="ECO:0000313" key="3">
    <source>
        <dbReference type="Proteomes" id="UP000002318"/>
    </source>
</evidence>
<dbReference type="KEGG" id="ssm:Spirs_2312"/>
<dbReference type="STRING" id="573413.Spirs_2312"/>
<dbReference type="GO" id="GO:0006508">
    <property type="term" value="P:proteolysis"/>
    <property type="evidence" value="ECO:0007669"/>
    <property type="project" value="InterPro"/>
</dbReference>
<dbReference type="InterPro" id="IPR029030">
    <property type="entry name" value="Caspase-like_dom_sf"/>
</dbReference>
<dbReference type="HOGENOM" id="CLU_972892_0_0_12"/>
<dbReference type="PROSITE" id="PS00018">
    <property type="entry name" value="EF_HAND_1"/>
    <property type="match status" value="1"/>
</dbReference>
<dbReference type="Pfam" id="PF00656">
    <property type="entry name" value="Peptidase_C14"/>
    <property type="match status" value="1"/>
</dbReference>
<dbReference type="Proteomes" id="UP000002318">
    <property type="component" value="Chromosome"/>
</dbReference>
<name>E1R1Q1_SEDSS</name>
<dbReference type="InterPro" id="IPR018247">
    <property type="entry name" value="EF_Hand_1_Ca_BS"/>
</dbReference>
<reference evidence="2 3" key="1">
    <citation type="journal article" date="2010" name="Stand. Genomic Sci.">
        <title>Complete genome sequence of Spirochaeta smaragdinae type strain (SEBR 4228).</title>
        <authorList>
            <person name="Mavromatis K."/>
            <person name="Yasawong M."/>
            <person name="Chertkov O."/>
            <person name="Lapidus A."/>
            <person name="Lucas S."/>
            <person name="Nolan M."/>
            <person name="Del Rio T.G."/>
            <person name="Tice H."/>
            <person name="Cheng J.F."/>
            <person name="Pitluck S."/>
            <person name="Liolios K."/>
            <person name="Ivanova N."/>
            <person name="Tapia R."/>
            <person name="Han C."/>
            <person name="Bruce D."/>
            <person name="Goodwin L."/>
            <person name="Pati A."/>
            <person name="Chen A."/>
            <person name="Palaniappan K."/>
            <person name="Land M."/>
            <person name="Hauser L."/>
            <person name="Chang Y.J."/>
            <person name="Jeffries C.D."/>
            <person name="Detter J.C."/>
            <person name="Rohde M."/>
            <person name="Brambilla E."/>
            <person name="Spring S."/>
            <person name="Goker M."/>
            <person name="Sikorski J."/>
            <person name="Woyke T."/>
            <person name="Bristow J."/>
            <person name="Eisen J.A."/>
            <person name="Markowitz V."/>
            <person name="Hugenholtz P."/>
            <person name="Klenk H.P."/>
            <person name="Kyrpides N.C."/>
        </authorList>
    </citation>
    <scope>NUCLEOTIDE SEQUENCE [LARGE SCALE GENOMIC DNA]</scope>
    <source>
        <strain evidence="3">DSM 11293 / JCM 15392 / SEBR 4228</strain>
    </source>
</reference>
<dbReference type="GO" id="GO:0004197">
    <property type="term" value="F:cysteine-type endopeptidase activity"/>
    <property type="evidence" value="ECO:0007669"/>
    <property type="project" value="InterPro"/>
</dbReference>
<proteinExistence type="predicted"/>
<sequence length="286" mass="31033">MNQRRISILCLSVGFTLVSCSVDINFPERYALVYGVADYPDGYNDLTYTVNDADSMADLFEEKGYIVRKRTDSEVTASAIQSDIEALDVPKNALLLFYFSGHGTSDDDESYIVCCNDTGSDAAFISGTTLASWLAKVPCNKKVVILDSCYAAGLIGEGYSEDGYPDDWDGGSSFAFSLSETIENYFSSPSSSGISYDDAIVLAAAGSDEKSFEGGTVGHGYFTYGLLRGAVHGDDDGDGYLSTLELYDYARDYIEGLSFLTTDGTVHYYLPHISGGPVDFILFEMK</sequence>
<organism evidence="2 3">
    <name type="scientific">Sediminispirochaeta smaragdinae (strain DSM 11293 / JCM 15392 / SEBR 4228)</name>
    <name type="common">Spirochaeta smaragdinae</name>
    <dbReference type="NCBI Taxonomy" id="573413"/>
    <lineage>
        <taxon>Bacteria</taxon>
        <taxon>Pseudomonadati</taxon>
        <taxon>Spirochaetota</taxon>
        <taxon>Spirochaetia</taxon>
        <taxon>Spirochaetales</taxon>
        <taxon>Spirochaetaceae</taxon>
        <taxon>Sediminispirochaeta</taxon>
    </lineage>
</organism>
<protein>
    <submittedName>
        <fullName evidence="2">Peptidase C14 caspase catalytic subunit p20</fullName>
    </submittedName>
</protein>
<dbReference type="eggNOG" id="COG4249">
    <property type="taxonomic scope" value="Bacteria"/>
</dbReference>
<dbReference type="PANTHER" id="PTHR22576:SF37">
    <property type="entry name" value="MUCOSA-ASSOCIATED LYMPHOID TISSUE LYMPHOMA TRANSLOCATION PROTEIN 1"/>
    <property type="match status" value="1"/>
</dbReference>
<dbReference type="PROSITE" id="PS51257">
    <property type="entry name" value="PROKAR_LIPOPROTEIN"/>
    <property type="match status" value="1"/>
</dbReference>
<dbReference type="Gene3D" id="3.40.50.1460">
    <property type="match status" value="1"/>
</dbReference>
<dbReference type="AlphaFoldDB" id="E1R1Q1"/>
<dbReference type="RefSeq" id="WP_013254890.1">
    <property type="nucleotide sequence ID" value="NC_014364.1"/>
</dbReference>
<dbReference type="OrthoDB" id="9812126at2"/>
<accession>E1R1Q1</accession>
<dbReference type="InterPro" id="IPR011600">
    <property type="entry name" value="Pept_C14_caspase"/>
</dbReference>
<dbReference type="InterPro" id="IPR052039">
    <property type="entry name" value="Caspase-related_regulators"/>
</dbReference>
<evidence type="ECO:0000259" key="1">
    <source>
        <dbReference type="Pfam" id="PF00656"/>
    </source>
</evidence>
<dbReference type="PANTHER" id="PTHR22576">
    <property type="entry name" value="MUCOSA ASSOCIATED LYMPHOID TISSUE LYMPHOMA TRANSLOCATION PROTEIN 1/PARACASPASE"/>
    <property type="match status" value="1"/>
</dbReference>
<feature type="domain" description="Peptidase C14 caspase" evidence="1">
    <location>
        <begin position="29"/>
        <end position="231"/>
    </location>
</feature>
<dbReference type="EMBL" id="CP002116">
    <property type="protein sequence ID" value="ADK81427.1"/>
    <property type="molecule type" value="Genomic_DNA"/>
</dbReference>